<keyword evidence="1" id="KW-0812">Transmembrane</keyword>
<keyword evidence="1" id="KW-1133">Transmembrane helix</keyword>
<keyword evidence="1" id="KW-0472">Membrane</keyword>
<dbReference type="InterPro" id="IPR012652">
    <property type="entry name" value="ThiW"/>
</dbReference>
<dbReference type="OrthoDB" id="5516776at2"/>
<feature type="transmembrane region" description="Helical" evidence="1">
    <location>
        <begin position="7"/>
        <end position="27"/>
    </location>
</feature>
<organism evidence="2 3">
    <name type="scientific">Clostridium fermenticellae</name>
    <dbReference type="NCBI Taxonomy" id="2068654"/>
    <lineage>
        <taxon>Bacteria</taxon>
        <taxon>Bacillati</taxon>
        <taxon>Bacillota</taxon>
        <taxon>Clostridia</taxon>
        <taxon>Eubacteriales</taxon>
        <taxon>Clostridiaceae</taxon>
        <taxon>Clostridium</taxon>
    </lineage>
</organism>
<feature type="transmembrane region" description="Helical" evidence="1">
    <location>
        <begin position="39"/>
        <end position="62"/>
    </location>
</feature>
<dbReference type="KEGG" id="cfer:D4Z93_06440"/>
<feature type="transmembrane region" description="Helical" evidence="1">
    <location>
        <begin position="69"/>
        <end position="90"/>
    </location>
</feature>
<protein>
    <submittedName>
        <fullName evidence="2">Energy coupling factor transporter S component ThiW</fullName>
    </submittedName>
</protein>
<dbReference type="Pfam" id="PF09512">
    <property type="entry name" value="ThiW"/>
    <property type="match status" value="1"/>
</dbReference>
<proteinExistence type="predicted"/>
<dbReference type="EMBL" id="CP032416">
    <property type="protein sequence ID" value="AYD40176.1"/>
    <property type="molecule type" value="Genomic_DNA"/>
</dbReference>
<evidence type="ECO:0000256" key="1">
    <source>
        <dbReference type="SAM" id="Phobius"/>
    </source>
</evidence>
<dbReference type="Gene3D" id="1.10.1760.20">
    <property type="match status" value="1"/>
</dbReference>
<feature type="transmembrane region" description="Helical" evidence="1">
    <location>
        <begin position="129"/>
        <end position="154"/>
    </location>
</feature>
<evidence type="ECO:0000313" key="2">
    <source>
        <dbReference type="EMBL" id="AYD40176.1"/>
    </source>
</evidence>
<evidence type="ECO:0000313" key="3">
    <source>
        <dbReference type="Proteomes" id="UP000266301"/>
    </source>
</evidence>
<dbReference type="PIRSF" id="PIRSF024534">
    <property type="entry name" value="ThiW"/>
    <property type="match status" value="1"/>
</dbReference>
<dbReference type="AlphaFoldDB" id="A0A386H3D1"/>
<reference evidence="2 3" key="1">
    <citation type="journal article" date="2019" name="Int. J. Syst. Evol. Microbiol.">
        <title>Clostridium fermenticellae sp. nov., isolated from the mud in a fermentation cellar for the production of the Chinese liquor, baijiu.</title>
        <authorList>
            <person name="Xu P.X."/>
            <person name="Chai L.J."/>
            <person name="Qiu T."/>
            <person name="Zhang X.J."/>
            <person name="Lu Z.M."/>
            <person name="Xiao C."/>
            <person name="Wang S.T."/>
            <person name="Shen C.H."/>
            <person name="Shi J.S."/>
            <person name="Xu Z.H."/>
        </authorList>
    </citation>
    <scope>NUCLEOTIDE SEQUENCE [LARGE SCALE GENOMIC DNA]</scope>
    <source>
        <strain evidence="2 3">JN500901</strain>
    </source>
</reference>
<keyword evidence="3" id="KW-1185">Reference proteome</keyword>
<feature type="transmembrane region" description="Helical" evidence="1">
    <location>
        <begin position="96"/>
        <end position="122"/>
    </location>
</feature>
<dbReference type="RefSeq" id="WP_119971491.1">
    <property type="nucleotide sequence ID" value="NZ_CP032416.1"/>
</dbReference>
<name>A0A386H3D1_9CLOT</name>
<gene>
    <name evidence="2" type="primary">thiW</name>
    <name evidence="2" type="ORF">D4Z93_06440</name>
</gene>
<accession>A0A386H3D1</accession>
<dbReference type="Proteomes" id="UP000266301">
    <property type="component" value="Chromosome"/>
</dbReference>
<dbReference type="NCBIfam" id="TIGR02359">
    <property type="entry name" value="thiW"/>
    <property type="match status" value="1"/>
</dbReference>
<sequence>MKKKSKLLRKLMLAMMIAMGVVISPILRIEGMCPMSSVINITCAVILGPWYALLCAVLIGIIRMLIMGIPPLALTGAVFGAFLSGVLYRISRNNLLFAALGETIGTGIIGAVVSSPIMTYFWGRKELSLMFYVPLFFTATIIGGVIALVFLGALNKNGMLIKIQQRLGMEICEKVPIIKKDVSVNKTEF</sequence>